<proteinExistence type="predicted"/>
<protein>
    <submittedName>
        <fullName evidence="1">Uncharacterized protein</fullName>
    </submittedName>
</protein>
<evidence type="ECO:0000313" key="2">
    <source>
        <dbReference type="Proteomes" id="UP000198869"/>
    </source>
</evidence>
<reference evidence="2" key="1">
    <citation type="submission" date="2016-10" db="EMBL/GenBank/DDBJ databases">
        <authorList>
            <person name="Varghese N."/>
            <person name="Submissions S."/>
        </authorList>
    </citation>
    <scope>NUCLEOTIDE SEQUENCE [LARGE SCALE GENOMIC DNA]</scope>
    <source>
        <strain evidence="2">DSM 17071</strain>
    </source>
</reference>
<dbReference type="STRING" id="311334.SAMN05421846_11610"/>
<gene>
    <name evidence="1" type="ORF">SAMN05421846_11610</name>
</gene>
<organism evidence="1 2">
    <name type="scientific">Chryseobacterium taeanense</name>
    <dbReference type="NCBI Taxonomy" id="311334"/>
    <lineage>
        <taxon>Bacteria</taxon>
        <taxon>Pseudomonadati</taxon>
        <taxon>Bacteroidota</taxon>
        <taxon>Flavobacteriia</taxon>
        <taxon>Flavobacteriales</taxon>
        <taxon>Weeksellaceae</taxon>
        <taxon>Chryseobacterium group</taxon>
        <taxon>Chryseobacterium</taxon>
    </lineage>
</organism>
<accession>A0A1G8NZI1</accession>
<dbReference type="Proteomes" id="UP000198869">
    <property type="component" value="Unassembled WGS sequence"/>
</dbReference>
<dbReference type="EMBL" id="FNDW01000016">
    <property type="protein sequence ID" value="SDI85654.1"/>
    <property type="molecule type" value="Genomic_DNA"/>
</dbReference>
<name>A0A1G8NZI1_9FLAO</name>
<sequence>MTKRQLVELPFFFTESESLMVISVGNCFVFNYNVKLAKKITQNIRKNTDFPSQYLYLIHIYSPDFPSDLQLIILI</sequence>
<dbReference type="AlphaFoldDB" id="A0A1G8NZI1"/>
<evidence type="ECO:0000313" key="1">
    <source>
        <dbReference type="EMBL" id="SDI85654.1"/>
    </source>
</evidence>
<keyword evidence="2" id="KW-1185">Reference proteome</keyword>